<sequence length="326" mass="34667">MHFLFTGLPVALSALIVEAGIGYPSRLFDRIGHPVTWIGAAIAALEKRLNDPACAPRIRRWRGVLALLMLVAVVAGFALALDLLSRWAFGVWAVLPLGVLASSLVAQRSLSEHVARVAEGLDIGIDEARRAVSHIVGRDPRSLDEAAVVRAAIESLAENFSDGIVAPAFYTALGGIAGGAVYKAVNTADSMIGHRSLRYEAYGWSAARLDDWMNLPASRLSACLLVLAAALVPGCSALAALEAVVRDARRHRSPNAGWPEAAMAGALSLRLAGPRTYDGLVIEDHWMGEGTSDATQKDIRRALTIYKIACVLQGSLLALLLLIVIV</sequence>
<name>A0ABS7VPX9_9HYPH</name>
<dbReference type="NCBIfam" id="TIGR00380">
    <property type="entry name" value="cobal_cbiB"/>
    <property type="match status" value="1"/>
</dbReference>
<proteinExistence type="inferred from homology"/>
<dbReference type="Pfam" id="PF03186">
    <property type="entry name" value="CobD_Cbib"/>
    <property type="match status" value="1"/>
</dbReference>
<keyword evidence="11" id="KW-1185">Reference proteome</keyword>
<feature type="transmembrane region" description="Helical" evidence="9">
    <location>
        <begin position="61"/>
        <end position="81"/>
    </location>
</feature>
<evidence type="ECO:0000313" key="10">
    <source>
        <dbReference type="EMBL" id="MBZ6077259.1"/>
    </source>
</evidence>
<feature type="transmembrane region" description="Helical" evidence="9">
    <location>
        <begin position="219"/>
        <end position="245"/>
    </location>
</feature>
<dbReference type="EMBL" id="JAIRBM010000009">
    <property type="protein sequence ID" value="MBZ6077259.1"/>
    <property type="molecule type" value="Genomic_DNA"/>
</dbReference>
<evidence type="ECO:0000256" key="8">
    <source>
        <dbReference type="ARBA" id="ARBA00023136"/>
    </source>
</evidence>
<comment type="function">
    <text evidence="9">Converts cobyric acid to cobinamide by the addition of aminopropanol on the F carboxylic group.</text>
</comment>
<keyword evidence="6 9" id="KW-0812">Transmembrane</keyword>
<evidence type="ECO:0000256" key="7">
    <source>
        <dbReference type="ARBA" id="ARBA00022989"/>
    </source>
</evidence>
<dbReference type="RefSeq" id="WP_224313584.1">
    <property type="nucleotide sequence ID" value="NZ_JAIRBM010000009.1"/>
</dbReference>
<evidence type="ECO:0000313" key="11">
    <source>
        <dbReference type="Proteomes" id="UP000704176"/>
    </source>
</evidence>
<evidence type="ECO:0000256" key="5">
    <source>
        <dbReference type="ARBA" id="ARBA00022573"/>
    </source>
</evidence>
<feature type="transmembrane region" description="Helical" evidence="9">
    <location>
        <begin position="87"/>
        <end position="106"/>
    </location>
</feature>
<accession>A0ABS7VPX9</accession>
<evidence type="ECO:0000256" key="9">
    <source>
        <dbReference type="HAMAP-Rule" id="MF_00024"/>
    </source>
</evidence>
<keyword evidence="4 9" id="KW-1003">Cell membrane</keyword>
<organism evidence="10 11">
    <name type="scientific">Microvirga puerhi</name>
    <dbReference type="NCBI Taxonomy" id="2876078"/>
    <lineage>
        <taxon>Bacteria</taxon>
        <taxon>Pseudomonadati</taxon>
        <taxon>Pseudomonadota</taxon>
        <taxon>Alphaproteobacteria</taxon>
        <taxon>Hyphomicrobiales</taxon>
        <taxon>Methylobacteriaceae</taxon>
        <taxon>Microvirga</taxon>
    </lineage>
</organism>
<keyword evidence="7 9" id="KW-1133">Transmembrane helix</keyword>
<comment type="pathway">
    <text evidence="2 9">Cofactor biosynthesis; adenosylcobalamin biosynthesis.</text>
</comment>
<dbReference type="Proteomes" id="UP000704176">
    <property type="component" value="Unassembled WGS sequence"/>
</dbReference>
<gene>
    <name evidence="10" type="primary">cbiB</name>
    <name evidence="9" type="synonym">cobD</name>
    <name evidence="10" type="ORF">K9B37_13330</name>
</gene>
<dbReference type="InterPro" id="IPR004485">
    <property type="entry name" value="Cobalamin_biosynth_CobD/CbiB"/>
</dbReference>
<dbReference type="PANTHER" id="PTHR34308">
    <property type="entry name" value="COBALAMIN BIOSYNTHESIS PROTEIN CBIB"/>
    <property type="match status" value="1"/>
</dbReference>
<evidence type="ECO:0000256" key="1">
    <source>
        <dbReference type="ARBA" id="ARBA00004651"/>
    </source>
</evidence>
<evidence type="ECO:0000256" key="6">
    <source>
        <dbReference type="ARBA" id="ARBA00022692"/>
    </source>
</evidence>
<keyword evidence="8 9" id="KW-0472">Membrane</keyword>
<comment type="caution">
    <text evidence="10">The sequence shown here is derived from an EMBL/GenBank/DDBJ whole genome shotgun (WGS) entry which is preliminary data.</text>
</comment>
<protein>
    <recommendedName>
        <fullName evidence="9">Cobalamin biosynthesis protein CobD</fullName>
    </recommendedName>
</protein>
<keyword evidence="5 9" id="KW-0169">Cobalamin biosynthesis</keyword>
<dbReference type="PANTHER" id="PTHR34308:SF1">
    <property type="entry name" value="COBALAMIN BIOSYNTHESIS PROTEIN CBIB"/>
    <property type="match status" value="1"/>
</dbReference>
<feature type="transmembrane region" description="Helical" evidence="9">
    <location>
        <begin position="164"/>
        <end position="185"/>
    </location>
</feature>
<evidence type="ECO:0000256" key="3">
    <source>
        <dbReference type="ARBA" id="ARBA00006263"/>
    </source>
</evidence>
<comment type="subcellular location">
    <subcellularLocation>
        <location evidence="1 9">Cell membrane</location>
        <topology evidence="1 9">Multi-pass membrane protein</topology>
    </subcellularLocation>
</comment>
<dbReference type="HAMAP" id="MF_00024">
    <property type="entry name" value="CobD_CbiB"/>
    <property type="match status" value="1"/>
</dbReference>
<reference evidence="10 11" key="1">
    <citation type="submission" date="2021-09" db="EMBL/GenBank/DDBJ databases">
        <title>The complete genome sequence of a new microorganism.</title>
        <authorList>
            <person name="Zi Z."/>
        </authorList>
    </citation>
    <scope>NUCLEOTIDE SEQUENCE [LARGE SCALE GENOMIC DNA]</scope>
    <source>
        <strain evidence="10 11">WGZ8</strain>
    </source>
</reference>
<evidence type="ECO:0000256" key="2">
    <source>
        <dbReference type="ARBA" id="ARBA00004953"/>
    </source>
</evidence>
<comment type="similarity">
    <text evidence="3 9">Belongs to the CobD/CbiB family.</text>
</comment>
<feature type="transmembrane region" description="Helical" evidence="9">
    <location>
        <begin position="305"/>
        <end position="325"/>
    </location>
</feature>
<evidence type="ECO:0000256" key="4">
    <source>
        <dbReference type="ARBA" id="ARBA00022475"/>
    </source>
</evidence>